<gene>
    <name evidence="7" type="ORF">DUNSADRAFT_1527</name>
</gene>
<dbReference type="InterPro" id="IPR001179">
    <property type="entry name" value="PPIase_FKBP_dom"/>
</dbReference>
<comment type="caution">
    <text evidence="7">The sequence shown here is derived from an EMBL/GenBank/DDBJ whole genome shotgun (WGS) entry which is preliminary data.</text>
</comment>
<evidence type="ECO:0000313" key="7">
    <source>
        <dbReference type="EMBL" id="KAF5839129.1"/>
    </source>
</evidence>
<dbReference type="Pfam" id="PF00254">
    <property type="entry name" value="FKBP_C"/>
    <property type="match status" value="1"/>
</dbReference>
<dbReference type="InterPro" id="IPR044609">
    <property type="entry name" value="FKBP2/11"/>
</dbReference>
<dbReference type="PANTHER" id="PTHR45779:SF6">
    <property type="entry name" value="PEPTIDYL-PROLYL CIS-TRANS ISOMERASE FKBP15-1"/>
    <property type="match status" value="1"/>
</dbReference>
<name>A0ABQ7GWZ7_DUNSA</name>
<evidence type="ECO:0000259" key="6">
    <source>
        <dbReference type="PROSITE" id="PS50059"/>
    </source>
</evidence>
<keyword evidence="8" id="KW-1185">Reference proteome</keyword>
<dbReference type="EC" id="5.2.1.8" evidence="2 5"/>
<dbReference type="PROSITE" id="PS50059">
    <property type="entry name" value="FKBP_PPIASE"/>
    <property type="match status" value="1"/>
</dbReference>
<dbReference type="EMBL" id="MU069554">
    <property type="protein sequence ID" value="KAF5839129.1"/>
    <property type="molecule type" value="Genomic_DNA"/>
</dbReference>
<dbReference type="Proteomes" id="UP000815325">
    <property type="component" value="Unassembled WGS sequence"/>
</dbReference>
<evidence type="ECO:0000256" key="2">
    <source>
        <dbReference type="ARBA" id="ARBA00013194"/>
    </source>
</evidence>
<evidence type="ECO:0000256" key="5">
    <source>
        <dbReference type="PROSITE-ProRule" id="PRU00277"/>
    </source>
</evidence>
<protein>
    <recommendedName>
        <fullName evidence="2 5">peptidylprolyl isomerase</fullName>
        <ecNumber evidence="2 5">5.2.1.8</ecNumber>
    </recommendedName>
</protein>
<reference evidence="7" key="1">
    <citation type="submission" date="2017-08" db="EMBL/GenBank/DDBJ databases">
        <authorList>
            <person name="Polle J.E."/>
            <person name="Barry K."/>
            <person name="Cushman J."/>
            <person name="Schmutz J."/>
            <person name="Tran D."/>
            <person name="Hathwaick L.T."/>
            <person name="Yim W.C."/>
            <person name="Jenkins J."/>
            <person name="Mckie-Krisberg Z.M."/>
            <person name="Prochnik S."/>
            <person name="Lindquist E."/>
            <person name="Dockter R.B."/>
            <person name="Adam C."/>
            <person name="Molina H."/>
            <person name="Bunkerborg J."/>
            <person name="Jin E."/>
            <person name="Buchheim M."/>
            <person name="Magnuson J."/>
        </authorList>
    </citation>
    <scope>NUCLEOTIDE SEQUENCE</scope>
    <source>
        <strain evidence="7">CCAP 19/18</strain>
    </source>
</reference>
<keyword evidence="3 5" id="KW-0697">Rotamase</keyword>
<proteinExistence type="predicted"/>
<dbReference type="Gene3D" id="3.10.50.40">
    <property type="match status" value="1"/>
</dbReference>
<evidence type="ECO:0000256" key="4">
    <source>
        <dbReference type="ARBA" id="ARBA00023235"/>
    </source>
</evidence>
<sequence length="188" mass="20780">MGLATYKTKTCMRCINTSGYVQRQIKCDIWPLYDRDNFQQINFCLAITMSLIEKIQLVMAVLFLSGAAYLAADIQNTKANNVQIGVKFRPEVCERKAVPGDTVSVHYQGKLVDGTEFDNSFKRGRPIDFKLGKGVVIKGWEQGILGMCVGEKRVLKIPPALGYGDAGAPPTIPGKASLIFETELMDIK</sequence>
<keyword evidence="4 5" id="KW-0413">Isomerase</keyword>
<feature type="domain" description="PPIase FKBP-type" evidence="6">
    <location>
        <begin position="100"/>
        <end position="188"/>
    </location>
</feature>
<comment type="catalytic activity">
    <reaction evidence="1 5">
        <text>[protein]-peptidylproline (omega=180) = [protein]-peptidylproline (omega=0)</text>
        <dbReference type="Rhea" id="RHEA:16237"/>
        <dbReference type="Rhea" id="RHEA-COMP:10747"/>
        <dbReference type="Rhea" id="RHEA-COMP:10748"/>
        <dbReference type="ChEBI" id="CHEBI:83833"/>
        <dbReference type="ChEBI" id="CHEBI:83834"/>
        <dbReference type="EC" id="5.2.1.8"/>
    </reaction>
</comment>
<dbReference type="SUPFAM" id="SSF54534">
    <property type="entry name" value="FKBP-like"/>
    <property type="match status" value="1"/>
</dbReference>
<accession>A0ABQ7GWZ7</accession>
<evidence type="ECO:0000256" key="3">
    <source>
        <dbReference type="ARBA" id="ARBA00023110"/>
    </source>
</evidence>
<dbReference type="InterPro" id="IPR046357">
    <property type="entry name" value="PPIase_dom_sf"/>
</dbReference>
<evidence type="ECO:0000313" key="8">
    <source>
        <dbReference type="Proteomes" id="UP000815325"/>
    </source>
</evidence>
<organism evidence="7 8">
    <name type="scientific">Dunaliella salina</name>
    <name type="common">Green alga</name>
    <name type="synonym">Protococcus salinus</name>
    <dbReference type="NCBI Taxonomy" id="3046"/>
    <lineage>
        <taxon>Eukaryota</taxon>
        <taxon>Viridiplantae</taxon>
        <taxon>Chlorophyta</taxon>
        <taxon>core chlorophytes</taxon>
        <taxon>Chlorophyceae</taxon>
        <taxon>CS clade</taxon>
        <taxon>Chlamydomonadales</taxon>
        <taxon>Dunaliellaceae</taxon>
        <taxon>Dunaliella</taxon>
    </lineage>
</organism>
<evidence type="ECO:0000256" key="1">
    <source>
        <dbReference type="ARBA" id="ARBA00000971"/>
    </source>
</evidence>
<dbReference type="PANTHER" id="PTHR45779">
    <property type="entry name" value="PEPTIDYLPROLYL ISOMERASE"/>
    <property type="match status" value="1"/>
</dbReference>